<keyword evidence="1" id="KW-0346">Stress response</keyword>
<dbReference type="GO" id="GO:0005829">
    <property type="term" value="C:cytosol"/>
    <property type="evidence" value="ECO:0007669"/>
    <property type="project" value="TreeGrafter"/>
</dbReference>
<dbReference type="Proteomes" id="UP000694846">
    <property type="component" value="Unplaced"/>
</dbReference>
<dbReference type="SUPFAM" id="SSF48371">
    <property type="entry name" value="ARM repeat"/>
    <property type="match status" value="1"/>
</dbReference>
<dbReference type="EMBL" id="GGMS01014464">
    <property type="protein sequence ID" value="MBY83667.1"/>
    <property type="molecule type" value="Transcribed_RNA"/>
</dbReference>
<keyword evidence="2" id="KW-1185">Reference proteome</keyword>
<dbReference type="PANTHER" id="PTHR15434">
    <property type="entry name" value="HEAT SHOCK FACTOR 2-BINDING PROTEIN"/>
    <property type="match status" value="1"/>
</dbReference>
<gene>
    <name evidence="1" type="primary">HSF2BP_1</name>
    <name evidence="3" type="synonym">LOC112691040</name>
    <name evidence="1" type="ORF">g.26354</name>
</gene>
<evidence type="ECO:0000313" key="3">
    <source>
        <dbReference type="RefSeq" id="XP_025420935.1"/>
    </source>
</evidence>
<dbReference type="OrthoDB" id="10065854at2759"/>
<dbReference type="PANTHER" id="PTHR15434:SF2">
    <property type="entry name" value="HEAT SHOCK FACTOR 2-BINDING PROTEIN"/>
    <property type="match status" value="1"/>
</dbReference>
<organism evidence="1">
    <name type="scientific">Sipha flava</name>
    <name type="common">yellow sugarcane aphid</name>
    <dbReference type="NCBI Taxonomy" id="143950"/>
    <lineage>
        <taxon>Eukaryota</taxon>
        <taxon>Metazoa</taxon>
        <taxon>Ecdysozoa</taxon>
        <taxon>Arthropoda</taxon>
        <taxon>Hexapoda</taxon>
        <taxon>Insecta</taxon>
        <taxon>Pterygota</taxon>
        <taxon>Neoptera</taxon>
        <taxon>Paraneoptera</taxon>
        <taxon>Hemiptera</taxon>
        <taxon>Sternorrhyncha</taxon>
        <taxon>Aphidomorpha</taxon>
        <taxon>Aphidoidea</taxon>
        <taxon>Aphididae</taxon>
        <taxon>Sipha</taxon>
    </lineage>
</organism>
<dbReference type="RefSeq" id="XP_025420935.1">
    <property type="nucleotide sequence ID" value="XM_025565150.1"/>
</dbReference>
<name>A0A2S2R0W5_9HEMI</name>
<proteinExistence type="predicted"/>
<evidence type="ECO:0000313" key="2">
    <source>
        <dbReference type="Proteomes" id="UP000694846"/>
    </source>
</evidence>
<protein>
    <submittedName>
        <fullName evidence="1">Heat shock factor 2-binding protein</fullName>
    </submittedName>
    <submittedName>
        <fullName evidence="3">Uncharacterized protein LOC112691040 isoform X1</fullName>
    </submittedName>
</protein>
<dbReference type="InterPro" id="IPR039584">
    <property type="entry name" value="HSF2BP"/>
</dbReference>
<evidence type="ECO:0000313" key="1">
    <source>
        <dbReference type="EMBL" id="MBY83667.1"/>
    </source>
</evidence>
<reference evidence="1" key="1">
    <citation type="submission" date="2018-04" db="EMBL/GenBank/DDBJ databases">
        <title>Transcriptome assembly of Sipha flava.</title>
        <authorList>
            <person name="Scully E.D."/>
            <person name="Geib S.M."/>
            <person name="Palmer N.A."/>
            <person name="Koch K."/>
            <person name="Bradshaw J."/>
            <person name="Heng-Moss T."/>
            <person name="Sarath G."/>
        </authorList>
    </citation>
    <scope>NUCLEOTIDE SEQUENCE</scope>
</reference>
<sequence>MGQNKRNIDIEYEELKSKYSILQNEWRCQQEVIGRLQMKTTKLQSQLKIQAAFLTKVGATLGHYLWKITQVPDIVNIILREDKLTKLSEIMVNVLTSFIDTYQSKIPTTDTEETMFILSIIGLVANLSTEDRGRQFFSQNNIGKNVIKLIMTIVTHTSSSSGNQWKKISYVALYNVSIFSNGSSGFMIDAGLVKALNDDIEDRNNTMTGPDQRCFALKLLHSLLRNVCTKTTYNIMKNNVRLSSLVKLTSAVDTEIKTIAQIILEDFRKANEKFETKIIMS</sequence>
<accession>A0A2S2R0W5</accession>
<dbReference type="AlphaFoldDB" id="A0A2S2R0W5"/>
<dbReference type="InterPro" id="IPR016024">
    <property type="entry name" value="ARM-type_fold"/>
</dbReference>
<reference evidence="3" key="2">
    <citation type="submission" date="2025-04" db="UniProtKB">
        <authorList>
            <consortium name="RefSeq"/>
        </authorList>
    </citation>
    <scope>IDENTIFICATION</scope>
    <source>
        <tissue evidence="3">Whole body</tissue>
    </source>
</reference>